<comment type="catalytic activity">
    <reaction evidence="25">
        <text>[GlcNAc-(1-&gt;4)-Mur2Ac(oyl-L-Ala-gamma-D-Glu-L-Lys-D-Ala-D-Ala)](n)-di-trans,octa-cis-undecaprenyl diphosphate + beta-D-GlcNAc-(1-&gt;4)-Mur2Ac(oyl-L-Ala-gamma-D-Glu-L-Lys-D-Ala-D-Ala)-di-trans,octa-cis-undecaprenyl diphosphate = [GlcNAc-(1-&gt;4)-Mur2Ac(oyl-L-Ala-gamma-D-Glu-L-Lys-D-Ala-D-Ala)](n+1)-di-trans,octa-cis-undecaprenyl diphosphate + di-trans,octa-cis-undecaprenyl diphosphate + H(+)</text>
        <dbReference type="Rhea" id="RHEA:23708"/>
        <dbReference type="Rhea" id="RHEA-COMP:9602"/>
        <dbReference type="Rhea" id="RHEA-COMP:9603"/>
        <dbReference type="ChEBI" id="CHEBI:15378"/>
        <dbReference type="ChEBI" id="CHEBI:58405"/>
        <dbReference type="ChEBI" id="CHEBI:60033"/>
        <dbReference type="ChEBI" id="CHEBI:78435"/>
        <dbReference type="EC" id="2.4.99.28"/>
    </reaction>
</comment>
<evidence type="ECO:0000256" key="3">
    <source>
        <dbReference type="ARBA" id="ARBA00007090"/>
    </source>
</evidence>
<keyword evidence="9" id="KW-0121">Carboxypeptidase</keyword>
<dbReference type="InterPro" id="IPR001460">
    <property type="entry name" value="PCN-bd_Tpept"/>
</dbReference>
<evidence type="ECO:0000256" key="16">
    <source>
        <dbReference type="ARBA" id="ARBA00022968"/>
    </source>
</evidence>
<evidence type="ECO:0000259" key="28">
    <source>
        <dbReference type="Pfam" id="PF00905"/>
    </source>
</evidence>
<keyword evidence="10" id="KW-0645">Protease</keyword>
<sequence>MPVQSGRGTGKFAGEMTEINDLENTVENTPETGGADRPRRRSLWFRLFIWGGVLAVLGAVAAVSVIIWAIIHYGRDLPDYRQLANYEPAVITRIHAGDGSLLREFARQPRLFVPIEAVPEQLVNAFLSAEDKNFYDHAGLDYMGMVRAMLRNVISLAQGNRLQGASTITQQVARNFLLTLDQRVDRKIKEMILTLRIERAFSKDRILELYLNEINFGNRSYGVAAAALNYFNKALNELTVAEMAYLAALPKAPHNYHPVRNKARAVARRNWVLSRMHILGFIDDALYRASVDEDLVMRERTGQALFKADYFAEEVRREVAGRYGQKTLYEGGLSVRTSLEPHLQRIAEATLRNGLIAYDRRHGWRGPIARTQVTPDWKEKLAARAVSLGMADWRLALVHEVRASGAIIGFADGVYGFVPFEAVTWARAWRTGERLGPKVSDMAEVLAIGDVVPVSPLNGSASVSLDNFWQEDGAAMDAVAQYRLEQVPAVQGGLVAMDPHTGRVLALVGGYDYDASEYNRATQAERQPGSAFKPFVYAAALDKEFTPASLVLDAPFVIDQGDGLGKWKPKNSSNRFYGPSTLRLGLEKSRNLMTVRLAQYIGMPAILNYARRFDLAGNMEPSLAASLGAGEVTLLKLTAAYGMLVNGGKYIAPSLIDRIQDRRGRTIYAHDGRDCAACDLPWTGTAFEPDLPDSRRTVIDPQTAFQLVSMLEGVVQNGTGRKIRVLGRPLGGKTGTTNDSADAWFVGFAPDLVVGVFVGFDRPRSLGPGEEGSSVAVPIFRDFMRDALKGEPAIPFRMPTGIRLVRINAETGRPARYGEEKMILEAFKPGTEPGFGDVAVLDGSLPIGETKSTVRKGTGGIY</sequence>
<comment type="pathway">
    <text evidence="2">Cell wall biogenesis; peptidoglycan biosynthesis.</text>
</comment>
<evidence type="ECO:0000256" key="19">
    <source>
        <dbReference type="ARBA" id="ARBA00023136"/>
    </source>
</evidence>
<protein>
    <recommendedName>
        <fullName evidence="6">Penicillin-binding protein 1A</fullName>
        <ecNumber evidence="24">2.4.99.28</ecNumber>
        <ecNumber evidence="5">3.4.16.4</ecNumber>
    </recommendedName>
</protein>
<reference evidence="31 32" key="1">
    <citation type="submission" date="2018-10" db="EMBL/GenBank/DDBJ databases">
        <title>Genomic Encyclopedia of Archaeal and Bacterial Type Strains, Phase II (KMG-II): from individual species to whole genera.</title>
        <authorList>
            <person name="Goeker M."/>
        </authorList>
    </citation>
    <scope>NUCLEOTIDE SEQUENCE [LARGE SCALE GENOMIC DNA]</scope>
    <source>
        <strain evidence="31 32">DSM 25217</strain>
    </source>
</reference>
<dbReference type="Gene3D" id="1.10.3810.10">
    <property type="entry name" value="Biosynthetic peptidoglycan transglycosylase-like"/>
    <property type="match status" value="1"/>
</dbReference>
<accession>A0A3M0CNU6</accession>
<dbReference type="InterPro" id="IPR012338">
    <property type="entry name" value="Beta-lactam/transpept-like"/>
</dbReference>
<dbReference type="FunFam" id="1.10.3810.10:FF:000003">
    <property type="entry name" value="Penicillin-binding protein 1a"/>
    <property type="match status" value="1"/>
</dbReference>
<dbReference type="GO" id="GO:0009002">
    <property type="term" value="F:serine-type D-Ala-D-Ala carboxypeptidase activity"/>
    <property type="evidence" value="ECO:0007669"/>
    <property type="project" value="UniProtKB-EC"/>
</dbReference>
<dbReference type="Pfam" id="PF00905">
    <property type="entry name" value="Transpeptidase"/>
    <property type="match status" value="1"/>
</dbReference>
<evidence type="ECO:0000256" key="13">
    <source>
        <dbReference type="ARBA" id="ARBA00022692"/>
    </source>
</evidence>
<keyword evidence="21" id="KW-0511">Multifunctional enzyme</keyword>
<evidence type="ECO:0000256" key="15">
    <source>
        <dbReference type="ARBA" id="ARBA00022960"/>
    </source>
</evidence>
<evidence type="ECO:0000256" key="26">
    <source>
        <dbReference type="ARBA" id="ARBA00060592"/>
    </source>
</evidence>
<keyword evidence="19 27" id="KW-0472">Membrane</keyword>
<evidence type="ECO:0000256" key="14">
    <source>
        <dbReference type="ARBA" id="ARBA00022801"/>
    </source>
</evidence>
<keyword evidence="7" id="KW-1003">Cell membrane</keyword>
<evidence type="ECO:0000256" key="22">
    <source>
        <dbReference type="ARBA" id="ARBA00023316"/>
    </source>
</evidence>
<dbReference type="InterPro" id="IPR001264">
    <property type="entry name" value="Glyco_trans_51"/>
</dbReference>
<dbReference type="InterPro" id="IPR050396">
    <property type="entry name" value="Glycosyltr_51/Transpeptidase"/>
</dbReference>
<comment type="similarity">
    <text evidence="4">In the N-terminal section; belongs to the glycosyltransferase 51 family.</text>
</comment>
<dbReference type="PANTHER" id="PTHR32282">
    <property type="entry name" value="BINDING PROTEIN TRANSPEPTIDASE, PUTATIVE-RELATED"/>
    <property type="match status" value="1"/>
</dbReference>
<comment type="similarity">
    <text evidence="3">In the C-terminal section; belongs to the transpeptidase family.</text>
</comment>
<dbReference type="GO" id="GO:0071555">
    <property type="term" value="P:cell wall organization"/>
    <property type="evidence" value="ECO:0007669"/>
    <property type="project" value="UniProtKB-KW"/>
</dbReference>
<comment type="subcellular location">
    <subcellularLocation>
        <location evidence="1">Cell inner membrane</location>
        <topology evidence="1">Single-pass type II membrane protein</topology>
    </subcellularLocation>
</comment>
<evidence type="ECO:0000256" key="6">
    <source>
        <dbReference type="ARBA" id="ARBA00018638"/>
    </source>
</evidence>
<dbReference type="Gene3D" id="3.40.710.10">
    <property type="entry name" value="DD-peptidase/beta-lactamase superfamily"/>
    <property type="match status" value="2"/>
</dbReference>
<feature type="domain" description="Glycosyl transferase family 51" evidence="29">
    <location>
        <begin position="99"/>
        <end position="277"/>
    </location>
</feature>
<dbReference type="AlphaFoldDB" id="A0A3M0CNU6"/>
<evidence type="ECO:0000256" key="21">
    <source>
        <dbReference type="ARBA" id="ARBA00023268"/>
    </source>
</evidence>
<evidence type="ECO:0000259" key="29">
    <source>
        <dbReference type="Pfam" id="PF00912"/>
    </source>
</evidence>
<evidence type="ECO:0000259" key="30">
    <source>
        <dbReference type="Pfam" id="PF17092"/>
    </source>
</evidence>
<feature type="transmembrane region" description="Helical" evidence="27">
    <location>
        <begin position="47"/>
        <end position="71"/>
    </location>
</feature>
<dbReference type="GO" id="GO:0030288">
    <property type="term" value="C:outer membrane-bounded periplasmic space"/>
    <property type="evidence" value="ECO:0007669"/>
    <property type="project" value="TreeGrafter"/>
</dbReference>
<dbReference type="Pfam" id="PF00912">
    <property type="entry name" value="Transgly"/>
    <property type="match status" value="1"/>
</dbReference>
<evidence type="ECO:0000256" key="4">
    <source>
        <dbReference type="ARBA" id="ARBA00007739"/>
    </source>
</evidence>
<evidence type="ECO:0000256" key="27">
    <source>
        <dbReference type="SAM" id="Phobius"/>
    </source>
</evidence>
<keyword evidence="22" id="KW-0961">Cell wall biogenesis/degradation</keyword>
<keyword evidence="32" id="KW-1185">Reference proteome</keyword>
<dbReference type="FunCoup" id="A0A3M0CNU6">
    <property type="interactions" value="306"/>
</dbReference>
<keyword evidence="18 27" id="KW-1133">Transmembrane helix</keyword>
<dbReference type="NCBIfam" id="TIGR02074">
    <property type="entry name" value="PBP_1a_fam"/>
    <property type="match status" value="1"/>
</dbReference>
<keyword evidence="13 27" id="KW-0812">Transmembrane</keyword>
<name>A0A3M0CNU6_9PROT</name>
<evidence type="ECO:0000256" key="20">
    <source>
        <dbReference type="ARBA" id="ARBA00023251"/>
    </source>
</evidence>
<dbReference type="GO" id="GO:0008658">
    <property type="term" value="F:penicillin binding"/>
    <property type="evidence" value="ECO:0007669"/>
    <property type="project" value="InterPro"/>
</dbReference>
<proteinExistence type="inferred from homology"/>
<comment type="catalytic activity">
    <reaction evidence="23">
        <text>Preferential cleavage: (Ac)2-L-Lys-D-Ala-|-D-Ala. Also transpeptidation of peptidyl-alanyl moieties that are N-acyl substituents of D-alanine.</text>
        <dbReference type="EC" id="3.4.16.4"/>
    </reaction>
</comment>
<dbReference type="GO" id="GO:0008360">
    <property type="term" value="P:regulation of cell shape"/>
    <property type="evidence" value="ECO:0007669"/>
    <property type="project" value="UniProtKB-KW"/>
</dbReference>
<dbReference type="InterPro" id="IPR023346">
    <property type="entry name" value="Lysozyme-like_dom_sf"/>
</dbReference>
<comment type="pathway">
    <text evidence="26">Glycan biosynthesis.</text>
</comment>
<keyword evidence="17" id="KW-0573">Peptidoglycan synthesis</keyword>
<dbReference type="Gene3D" id="2.40.50.140">
    <property type="entry name" value="Nucleic acid-binding proteins"/>
    <property type="match status" value="1"/>
</dbReference>
<feature type="domain" description="Penicillin-binding protein transpeptidase" evidence="28">
    <location>
        <begin position="492"/>
        <end position="784"/>
    </location>
</feature>
<dbReference type="EC" id="3.4.16.4" evidence="5"/>
<comment type="caution">
    <text evidence="31">The sequence shown here is derived from an EMBL/GenBank/DDBJ whole genome shotgun (WGS) entry which is preliminary data.</text>
</comment>
<keyword evidence="14" id="KW-0378">Hydrolase</keyword>
<evidence type="ECO:0000256" key="9">
    <source>
        <dbReference type="ARBA" id="ARBA00022645"/>
    </source>
</evidence>
<evidence type="ECO:0000256" key="24">
    <source>
        <dbReference type="ARBA" id="ARBA00044770"/>
    </source>
</evidence>
<dbReference type="InterPro" id="IPR031376">
    <property type="entry name" value="PCB_OB"/>
</dbReference>
<dbReference type="SUPFAM" id="SSF53955">
    <property type="entry name" value="Lysozyme-like"/>
    <property type="match status" value="1"/>
</dbReference>
<dbReference type="UniPathway" id="UPA00219"/>
<dbReference type="EC" id="2.4.99.28" evidence="24"/>
<evidence type="ECO:0000256" key="18">
    <source>
        <dbReference type="ARBA" id="ARBA00022989"/>
    </source>
</evidence>
<dbReference type="PANTHER" id="PTHR32282:SF27">
    <property type="entry name" value="PENICILLIN-BINDING PROTEIN 1A"/>
    <property type="match status" value="1"/>
</dbReference>
<dbReference type="Pfam" id="PF17092">
    <property type="entry name" value="PCB_OB"/>
    <property type="match status" value="1"/>
</dbReference>
<keyword evidence="15" id="KW-0133">Cell shape</keyword>
<organism evidence="31 32">
    <name type="scientific">Eilatimonas milleporae</name>
    <dbReference type="NCBI Taxonomy" id="911205"/>
    <lineage>
        <taxon>Bacteria</taxon>
        <taxon>Pseudomonadati</taxon>
        <taxon>Pseudomonadota</taxon>
        <taxon>Alphaproteobacteria</taxon>
        <taxon>Kordiimonadales</taxon>
        <taxon>Kordiimonadaceae</taxon>
        <taxon>Eilatimonas</taxon>
    </lineage>
</organism>
<evidence type="ECO:0000256" key="8">
    <source>
        <dbReference type="ARBA" id="ARBA00022519"/>
    </source>
</evidence>
<dbReference type="Proteomes" id="UP000271227">
    <property type="component" value="Unassembled WGS sequence"/>
</dbReference>
<evidence type="ECO:0000256" key="23">
    <source>
        <dbReference type="ARBA" id="ARBA00034000"/>
    </source>
</evidence>
<feature type="domain" description="Penicillin-binding protein OB-like" evidence="30">
    <location>
        <begin position="364"/>
        <end position="490"/>
    </location>
</feature>
<gene>
    <name evidence="31" type="ORF">BXY39_1194</name>
</gene>
<evidence type="ECO:0000256" key="12">
    <source>
        <dbReference type="ARBA" id="ARBA00022679"/>
    </source>
</evidence>
<dbReference type="InterPro" id="IPR036950">
    <property type="entry name" value="PBP_transglycosylase"/>
</dbReference>
<evidence type="ECO:0000256" key="2">
    <source>
        <dbReference type="ARBA" id="ARBA00004752"/>
    </source>
</evidence>
<keyword evidence="8" id="KW-0997">Cell inner membrane</keyword>
<evidence type="ECO:0000256" key="7">
    <source>
        <dbReference type="ARBA" id="ARBA00022475"/>
    </source>
</evidence>
<evidence type="ECO:0000256" key="1">
    <source>
        <dbReference type="ARBA" id="ARBA00004249"/>
    </source>
</evidence>
<keyword evidence="12" id="KW-0808">Transferase</keyword>
<dbReference type="GO" id="GO:0046677">
    <property type="term" value="P:response to antibiotic"/>
    <property type="evidence" value="ECO:0007669"/>
    <property type="project" value="UniProtKB-KW"/>
</dbReference>
<dbReference type="GO" id="GO:0009252">
    <property type="term" value="P:peptidoglycan biosynthetic process"/>
    <property type="evidence" value="ECO:0007669"/>
    <property type="project" value="UniProtKB-UniPathway"/>
</dbReference>
<dbReference type="GO" id="GO:0005886">
    <property type="term" value="C:plasma membrane"/>
    <property type="evidence" value="ECO:0007669"/>
    <property type="project" value="UniProtKB-SubCell"/>
</dbReference>
<dbReference type="SUPFAM" id="SSF56601">
    <property type="entry name" value="beta-lactamase/transpeptidase-like"/>
    <property type="match status" value="1"/>
</dbReference>
<keyword evidence="16" id="KW-0735">Signal-anchor</keyword>
<evidence type="ECO:0000256" key="25">
    <source>
        <dbReference type="ARBA" id="ARBA00049902"/>
    </source>
</evidence>
<dbReference type="InParanoid" id="A0A3M0CNU6"/>
<keyword evidence="20" id="KW-0046">Antibiotic resistance</keyword>
<dbReference type="EMBL" id="REFR01000010">
    <property type="protein sequence ID" value="RMB08559.1"/>
    <property type="molecule type" value="Genomic_DNA"/>
</dbReference>
<evidence type="ECO:0000256" key="5">
    <source>
        <dbReference type="ARBA" id="ARBA00012448"/>
    </source>
</evidence>
<evidence type="ECO:0000313" key="31">
    <source>
        <dbReference type="EMBL" id="RMB08559.1"/>
    </source>
</evidence>
<evidence type="ECO:0000256" key="10">
    <source>
        <dbReference type="ARBA" id="ARBA00022670"/>
    </source>
</evidence>
<evidence type="ECO:0000256" key="17">
    <source>
        <dbReference type="ARBA" id="ARBA00022984"/>
    </source>
</evidence>
<evidence type="ECO:0000313" key="32">
    <source>
        <dbReference type="Proteomes" id="UP000271227"/>
    </source>
</evidence>
<dbReference type="InterPro" id="IPR012340">
    <property type="entry name" value="NA-bd_OB-fold"/>
</dbReference>
<dbReference type="GO" id="GO:0008955">
    <property type="term" value="F:peptidoglycan glycosyltransferase activity"/>
    <property type="evidence" value="ECO:0007669"/>
    <property type="project" value="UniProtKB-EC"/>
</dbReference>
<dbReference type="GO" id="GO:0006508">
    <property type="term" value="P:proteolysis"/>
    <property type="evidence" value="ECO:0007669"/>
    <property type="project" value="UniProtKB-KW"/>
</dbReference>
<keyword evidence="11" id="KW-0328">Glycosyltransferase</keyword>
<evidence type="ECO:0000256" key="11">
    <source>
        <dbReference type="ARBA" id="ARBA00022676"/>
    </source>
</evidence>